<dbReference type="EMBL" id="JANFLP010000001">
    <property type="protein sequence ID" value="MCQ1948745.1"/>
    <property type="molecule type" value="Genomic_DNA"/>
</dbReference>
<reference evidence="2 3" key="1">
    <citation type="submission" date="2022-07" db="EMBL/GenBank/DDBJ databases">
        <title>Novel species in genus Arthrobacter.</title>
        <authorList>
            <person name="Liu Y."/>
        </authorList>
    </citation>
    <scope>NUCLEOTIDE SEQUENCE [LARGE SCALE GENOMIC DNA]</scope>
    <source>
        <strain evidence="3">zg-Y859</strain>
    </source>
</reference>
<evidence type="ECO:0008006" key="4">
    <source>
        <dbReference type="Google" id="ProtNLM"/>
    </source>
</evidence>
<feature type="transmembrane region" description="Helical" evidence="1">
    <location>
        <begin position="31"/>
        <end position="51"/>
    </location>
</feature>
<keyword evidence="1" id="KW-0472">Membrane</keyword>
<keyword evidence="3" id="KW-1185">Reference proteome</keyword>
<evidence type="ECO:0000256" key="1">
    <source>
        <dbReference type="SAM" id="Phobius"/>
    </source>
</evidence>
<evidence type="ECO:0000313" key="2">
    <source>
        <dbReference type="EMBL" id="MCQ1948745.1"/>
    </source>
</evidence>
<name>A0ABT1NM02_9MICC</name>
<protein>
    <recommendedName>
        <fullName evidence="4">PH domain-containing protein</fullName>
    </recommendedName>
</protein>
<keyword evidence="1" id="KW-1133">Transmembrane helix</keyword>
<accession>A0ABT1NM02</accession>
<feature type="transmembrane region" description="Helical" evidence="1">
    <location>
        <begin position="7"/>
        <end position="25"/>
    </location>
</feature>
<dbReference type="Proteomes" id="UP001206924">
    <property type="component" value="Unassembled WGS sequence"/>
</dbReference>
<comment type="caution">
    <text evidence="2">The sequence shown here is derived from an EMBL/GenBank/DDBJ whole genome shotgun (WGS) entry which is preliminary data.</text>
</comment>
<sequence length="140" mass="15514">MTKLIMIVGWLSIGIGVLVGLVGFTTDTDPLPPRIAGAGMLLIGLILLGMYRNFYIVPGESEIAFRTMLGREHVLPYSDIASYQMSQVNRRTYVTVKSIHGVKLGLDIAIYNVSPLLRAIEHHEATGRWPVRGELPLQKQ</sequence>
<keyword evidence="1" id="KW-0812">Transmembrane</keyword>
<organism evidence="2 3">
    <name type="scientific">Arthrobacter jinronghuae</name>
    <dbReference type="NCBI Taxonomy" id="2964609"/>
    <lineage>
        <taxon>Bacteria</taxon>
        <taxon>Bacillati</taxon>
        <taxon>Actinomycetota</taxon>
        <taxon>Actinomycetes</taxon>
        <taxon>Micrococcales</taxon>
        <taxon>Micrococcaceae</taxon>
        <taxon>Arthrobacter</taxon>
    </lineage>
</organism>
<gene>
    <name evidence="2" type="ORF">NNX28_02220</name>
</gene>
<proteinExistence type="predicted"/>
<evidence type="ECO:0000313" key="3">
    <source>
        <dbReference type="Proteomes" id="UP001206924"/>
    </source>
</evidence>
<dbReference type="RefSeq" id="WP_255864648.1">
    <property type="nucleotide sequence ID" value="NZ_CP104263.1"/>
</dbReference>